<sequence>MVRHGGKAITAVAVLAALVPAQAHARPEPSVPTSLRVSEIQGTGPASQIVGAISTLSLVVTATADGGFWAQSSLPDDDPKTSDGIFVRTGAAAETGDLVLAHGVVAERDGLTEFTADTVEVMSHGAPLPVPVPFDGRDAESLEGMRVAPSSTVALGPSSEGRVAIKPGLVLAGVPDMNTGDSLLGPQTGIVDGTHVVVLSAAPQVVPGPVTPRATRAQFPGELALASVNVRNLDPSDDPGRFSALADEIVNGLAAPDLVLLQGVEDNSGPDQDGTVADDQTIAQLIDEISSVGGPDYDWRAVDPVDDSDGGEPGGNPRVGYLFRTDRGLGFTDRPGDSVTATSVDADGDLTLSPGRLSPADPAWKDTRKPLAAQFSWAGRRLVVVNGHWTADGPPSGSAAPQRKEQAKNVAAFVATIRDPATLVVVAGEFNDTIPLQGLQDLSERLPRQDRYSKVVEGRRTATDRILVTPSTAPHAKDFAYVRWNADFSWSHGDADPAIVRLVP</sequence>
<dbReference type="Proteomes" id="UP001501237">
    <property type="component" value="Unassembled WGS sequence"/>
</dbReference>
<reference evidence="4" key="1">
    <citation type="journal article" date="2019" name="Int. J. Syst. Evol. Microbiol.">
        <title>The Global Catalogue of Microorganisms (GCM) 10K type strain sequencing project: providing services to taxonomists for standard genome sequencing and annotation.</title>
        <authorList>
            <consortium name="The Broad Institute Genomics Platform"/>
            <consortium name="The Broad Institute Genome Sequencing Center for Infectious Disease"/>
            <person name="Wu L."/>
            <person name="Ma J."/>
        </authorList>
    </citation>
    <scope>NUCLEOTIDE SEQUENCE [LARGE SCALE GENOMIC DNA]</scope>
    <source>
        <strain evidence="4">JCM 9377</strain>
    </source>
</reference>
<proteinExistence type="predicted"/>
<dbReference type="PANTHER" id="PTHR42834">
    <property type="entry name" value="ENDONUCLEASE/EXONUCLEASE/PHOSPHATASE FAMILY PROTEIN (AFU_ORTHOLOGUE AFUA_3G09210)"/>
    <property type="match status" value="1"/>
</dbReference>
<dbReference type="SUPFAM" id="SSF56219">
    <property type="entry name" value="DNase I-like"/>
    <property type="match status" value="1"/>
</dbReference>
<evidence type="ECO:0000256" key="2">
    <source>
        <dbReference type="SAM" id="SignalP"/>
    </source>
</evidence>
<evidence type="ECO:0000313" key="4">
    <source>
        <dbReference type="Proteomes" id="UP001501237"/>
    </source>
</evidence>
<dbReference type="CDD" id="cd04486">
    <property type="entry name" value="YhcR_OBF_like"/>
    <property type="match status" value="1"/>
</dbReference>
<evidence type="ECO:0000313" key="3">
    <source>
        <dbReference type="EMBL" id="GAA3198290.1"/>
    </source>
</evidence>
<keyword evidence="2" id="KW-0732">Signal</keyword>
<name>A0ABP6Q1E4_9ACTN</name>
<dbReference type="EMBL" id="BAAAUV010000002">
    <property type="protein sequence ID" value="GAA3198290.1"/>
    <property type="molecule type" value="Genomic_DNA"/>
</dbReference>
<keyword evidence="4" id="KW-1185">Reference proteome</keyword>
<evidence type="ECO:0000256" key="1">
    <source>
        <dbReference type="SAM" id="MobiDB-lite"/>
    </source>
</evidence>
<accession>A0ABP6Q1E4</accession>
<feature type="region of interest" description="Disordered" evidence="1">
    <location>
        <begin position="332"/>
        <end position="364"/>
    </location>
</feature>
<keyword evidence="3" id="KW-0540">Nuclease</keyword>
<organism evidence="3 4">
    <name type="scientific">Actinocorallia longicatena</name>
    <dbReference type="NCBI Taxonomy" id="111803"/>
    <lineage>
        <taxon>Bacteria</taxon>
        <taxon>Bacillati</taxon>
        <taxon>Actinomycetota</taxon>
        <taxon>Actinomycetes</taxon>
        <taxon>Streptosporangiales</taxon>
        <taxon>Thermomonosporaceae</taxon>
        <taxon>Actinocorallia</taxon>
    </lineage>
</organism>
<dbReference type="InterPro" id="IPR036691">
    <property type="entry name" value="Endo/exonu/phosph_ase_sf"/>
</dbReference>
<dbReference type="Gene3D" id="3.60.10.10">
    <property type="entry name" value="Endonuclease/exonuclease/phosphatase"/>
    <property type="match status" value="1"/>
</dbReference>
<feature type="chain" id="PRO_5045116800" evidence="2">
    <location>
        <begin position="26"/>
        <end position="504"/>
    </location>
</feature>
<feature type="signal peptide" evidence="2">
    <location>
        <begin position="1"/>
        <end position="25"/>
    </location>
</feature>
<gene>
    <name evidence="3" type="ORF">GCM10010468_09880</name>
</gene>
<keyword evidence="3" id="KW-0255">Endonuclease</keyword>
<protein>
    <submittedName>
        <fullName evidence="3">Endonuclease/exonuclease/phosphatase family protein</fullName>
    </submittedName>
</protein>
<dbReference type="PANTHER" id="PTHR42834:SF1">
    <property type="entry name" value="ENDONUCLEASE_EXONUCLEASE_PHOSPHATASE FAMILY PROTEIN (AFU_ORTHOLOGUE AFUA_3G09210)"/>
    <property type="match status" value="1"/>
</dbReference>
<dbReference type="GO" id="GO:0004519">
    <property type="term" value="F:endonuclease activity"/>
    <property type="evidence" value="ECO:0007669"/>
    <property type="project" value="UniProtKB-KW"/>
</dbReference>
<keyword evidence="3" id="KW-0378">Hydrolase</keyword>
<comment type="caution">
    <text evidence="3">The sequence shown here is derived from an EMBL/GenBank/DDBJ whole genome shotgun (WGS) entry which is preliminary data.</text>
</comment>